<name>A0ABW4DXF6_9RHOB</name>
<reference evidence="2" key="1">
    <citation type="journal article" date="2019" name="Int. J. Syst. Evol. Microbiol.">
        <title>The Global Catalogue of Microorganisms (GCM) 10K type strain sequencing project: providing services to taxonomists for standard genome sequencing and annotation.</title>
        <authorList>
            <consortium name="The Broad Institute Genomics Platform"/>
            <consortium name="The Broad Institute Genome Sequencing Center for Infectious Disease"/>
            <person name="Wu L."/>
            <person name="Ma J."/>
        </authorList>
    </citation>
    <scope>NUCLEOTIDE SEQUENCE [LARGE SCALE GENOMIC DNA]</scope>
    <source>
        <strain evidence="2">CCM 8875</strain>
    </source>
</reference>
<dbReference type="RefSeq" id="WP_379106816.1">
    <property type="nucleotide sequence ID" value="NZ_JBHTOQ010000022.1"/>
</dbReference>
<proteinExistence type="predicted"/>
<evidence type="ECO:0000313" key="1">
    <source>
        <dbReference type="EMBL" id="MFD1481546.1"/>
    </source>
</evidence>
<organism evidence="1 2">
    <name type="scientific">Paracoccus nototheniae</name>
    <dbReference type="NCBI Taxonomy" id="2489002"/>
    <lineage>
        <taxon>Bacteria</taxon>
        <taxon>Pseudomonadati</taxon>
        <taxon>Pseudomonadota</taxon>
        <taxon>Alphaproteobacteria</taxon>
        <taxon>Rhodobacterales</taxon>
        <taxon>Paracoccaceae</taxon>
        <taxon>Paracoccus</taxon>
    </lineage>
</organism>
<keyword evidence="2" id="KW-1185">Reference proteome</keyword>
<dbReference type="Proteomes" id="UP001597302">
    <property type="component" value="Unassembled WGS sequence"/>
</dbReference>
<sequence>MPLAAHRPVITMEDWTLISRALSAYSHNSEYQAVIQRLSGQMGAAETTRMNGRSK</sequence>
<protein>
    <submittedName>
        <fullName evidence="1">Uncharacterized protein</fullName>
    </submittedName>
</protein>
<accession>A0ABW4DXF6</accession>
<comment type="caution">
    <text evidence="1">The sequence shown here is derived from an EMBL/GenBank/DDBJ whole genome shotgun (WGS) entry which is preliminary data.</text>
</comment>
<evidence type="ECO:0000313" key="2">
    <source>
        <dbReference type="Proteomes" id="UP001597302"/>
    </source>
</evidence>
<dbReference type="EMBL" id="JBHTOQ010000022">
    <property type="protein sequence ID" value="MFD1481546.1"/>
    <property type="molecule type" value="Genomic_DNA"/>
</dbReference>
<gene>
    <name evidence="1" type="ORF">ACFQ5P_09585</name>
</gene>